<dbReference type="EMBL" id="QZCW01000001">
    <property type="protein sequence ID" value="MCW5319646.1"/>
    <property type="molecule type" value="Genomic_DNA"/>
</dbReference>
<proteinExistence type="predicted"/>
<organism evidence="2 3">
    <name type="scientific">Verminephrobacter aporrectodeae subsp. tuberculatae</name>
    <dbReference type="NCBI Taxonomy" id="1110392"/>
    <lineage>
        <taxon>Bacteria</taxon>
        <taxon>Pseudomonadati</taxon>
        <taxon>Pseudomonadota</taxon>
        <taxon>Betaproteobacteria</taxon>
        <taxon>Burkholderiales</taxon>
        <taxon>Comamonadaceae</taxon>
        <taxon>Verminephrobacter</taxon>
    </lineage>
</organism>
<evidence type="ECO:0000259" key="1">
    <source>
        <dbReference type="Pfam" id="PF14213"/>
    </source>
</evidence>
<dbReference type="InterPro" id="IPR025474">
    <property type="entry name" value="DUF4325"/>
</dbReference>
<gene>
    <name evidence="2" type="ORF">D5039_00150</name>
</gene>
<name>A0ABT3KMU8_9BURK</name>
<dbReference type="Proteomes" id="UP001208935">
    <property type="component" value="Unassembled WGS sequence"/>
</dbReference>
<sequence>MTTLCVAKHFSSYPGGRFKRISEFSGEEFRDDFLAPAIRRGDKVVVELDGVVGYGSSFLEEVFGGIVRTMHWTDREQVNKHLKIESSQESWIFEVNQYIDEALECENSPETAQKKAIR</sequence>
<dbReference type="Pfam" id="PF14213">
    <property type="entry name" value="DUF4325"/>
    <property type="match status" value="1"/>
</dbReference>
<protein>
    <submittedName>
        <fullName evidence="2">DUF4325 domain-containing protein</fullName>
    </submittedName>
</protein>
<comment type="caution">
    <text evidence="2">The sequence shown here is derived from an EMBL/GenBank/DDBJ whole genome shotgun (WGS) entry which is preliminary data.</text>
</comment>
<keyword evidence="3" id="KW-1185">Reference proteome</keyword>
<evidence type="ECO:0000313" key="2">
    <source>
        <dbReference type="EMBL" id="MCW5319646.1"/>
    </source>
</evidence>
<evidence type="ECO:0000313" key="3">
    <source>
        <dbReference type="Proteomes" id="UP001208935"/>
    </source>
</evidence>
<reference evidence="3" key="1">
    <citation type="submission" date="2023-07" db="EMBL/GenBank/DDBJ databases">
        <title>Verminephrobacter genomes.</title>
        <authorList>
            <person name="Lund M.B."/>
        </authorList>
    </citation>
    <scope>NUCLEOTIDE SEQUENCE [LARGE SCALE GENOMIC DNA]</scope>
    <source>
        <strain evidence="3">AtM5-05</strain>
    </source>
</reference>
<accession>A0ABT3KMU8</accession>
<dbReference type="RefSeq" id="WP_265280646.1">
    <property type="nucleotide sequence ID" value="NZ_QZCW01000001.1"/>
</dbReference>
<feature type="domain" description="DUF4325" evidence="1">
    <location>
        <begin position="25"/>
        <end position="89"/>
    </location>
</feature>